<dbReference type="HOGENOM" id="CLU_1870840_0_0_2"/>
<sequence>MDFSRERFEVLRNSALRVVSAGRSYLLVGKHFVAIPRTRWWKNKVLNVLSTDSGEDVAELPFEPGQCDYIYINEFSVKAGEDGRIVFNRICFYKEYTIAVGLAIGPKNAELLDEEVLKIILPHLDFRLMDNAFRPM</sequence>
<gene>
    <name evidence="1" type="ordered locus">Tagg_1364</name>
</gene>
<evidence type="ECO:0000313" key="1">
    <source>
        <dbReference type="EMBL" id="ADG91625.1"/>
    </source>
</evidence>
<keyword evidence="2" id="KW-1185">Reference proteome</keyword>
<dbReference type="AlphaFoldDB" id="D5U3C5"/>
<reference evidence="1 2" key="1">
    <citation type="journal article" date="2010" name="Stand. Genomic Sci.">
        <title>Complete genome sequence of Thermosphaera aggregans type strain (M11TL).</title>
        <authorList>
            <person name="Spring S."/>
            <person name="Rachel R."/>
            <person name="Lapidus A."/>
            <person name="Davenport K."/>
            <person name="Tice H."/>
            <person name="Copeland A."/>
            <person name="Cheng J.F."/>
            <person name="Lucas S."/>
            <person name="Chen F."/>
            <person name="Nolan M."/>
            <person name="Bruce D."/>
            <person name="Goodwin L."/>
            <person name="Pitluck S."/>
            <person name="Ivanova N."/>
            <person name="Mavromatis K."/>
            <person name="Ovchinnikova G."/>
            <person name="Pati A."/>
            <person name="Chen A."/>
            <person name="Palaniappan K."/>
            <person name="Land M."/>
            <person name="Hauser L."/>
            <person name="Chang Y.J."/>
            <person name="Jeffries C.C."/>
            <person name="Brettin T."/>
            <person name="Detter J.C."/>
            <person name="Tapia R."/>
            <person name="Han C."/>
            <person name="Heimerl T."/>
            <person name="Weikl F."/>
            <person name="Brambilla E."/>
            <person name="Goker M."/>
            <person name="Bristow J."/>
            <person name="Eisen J.A."/>
            <person name="Markowitz V."/>
            <person name="Hugenholtz P."/>
            <person name="Kyrpides N.C."/>
            <person name="Klenk H.P."/>
        </authorList>
    </citation>
    <scope>NUCLEOTIDE SEQUENCE [LARGE SCALE GENOMIC DNA]</scope>
    <source>
        <strain evidence="2">DSM 11486 / M11TL</strain>
    </source>
</reference>
<dbReference type="KEGG" id="tag:Tagg_1364"/>
<dbReference type="Proteomes" id="UP000002376">
    <property type="component" value="Chromosome"/>
</dbReference>
<accession>D5U3C5</accession>
<reference key="3">
    <citation type="submission" date="2010-02" db="EMBL/GenBank/DDBJ databases">
        <title>Complete genome sequence of Thermosphaera aggregans type strain (M11TL).</title>
        <authorList>
            <consortium name="US DOE Joint Genome Institute (JGI-PGF)"/>
            <person name="Spring S."/>
            <person name="Lapidus A."/>
            <person name="Munk C."/>
            <person name="Schroeder M."/>
            <person name="Glavina Del Rio T."/>
            <person name="Tice H."/>
            <person name="Copeland A."/>
            <person name="Cheng J.-F."/>
            <person name="Lucas S."/>
            <person name="Chen F."/>
            <person name="Nolan M."/>
            <person name="Bruce D."/>
            <person name="Goodwin L."/>
            <person name="Pitluck S."/>
            <person name="Ivanova N."/>
            <person name="Mavromatis K."/>
            <person name="Ovchinnikova G."/>
            <person name="Pati A."/>
            <person name="Chen A."/>
            <person name="Palaniappan K."/>
            <person name="Land M."/>
            <person name="Hauser L."/>
            <person name="Chang Y.-J."/>
            <person name="Jeffries C.C."/>
            <person name="Brettin T."/>
            <person name="Detter J.C."/>
            <person name="Tapia R."/>
            <person name="Han C."/>
            <person name="Chain P."/>
            <person name="Heimerl T."/>
            <person name="Weik F."/>
            <person name="Goker M."/>
            <person name="Rachel R."/>
            <person name="Bristow J."/>
            <person name="Eisen J.A."/>
            <person name="Markowitz V."/>
            <person name="Hugenholtz P."/>
            <person name="Kyrpides N.C."/>
            <person name="Klenk H.-P."/>
        </authorList>
    </citation>
    <scope>NUCLEOTIDE SEQUENCE</scope>
    <source>
        <strain>DSM 11486</strain>
    </source>
</reference>
<name>D5U3C5_THEAM</name>
<proteinExistence type="predicted"/>
<evidence type="ECO:0000313" key="2">
    <source>
        <dbReference type="Proteomes" id="UP000002376"/>
    </source>
</evidence>
<reference evidence="2" key="2">
    <citation type="journal article" date="2010" name="Stand. Genomic Sci.">
        <title>Complete genome sequence of Thermosphaera aggregans type strain (M11TLT).</title>
        <authorList>
            <person name="Spring S."/>
            <person name="Rachel R."/>
            <person name="Lapidus A."/>
            <person name="Davenport K."/>
            <person name="Tice H."/>
            <person name="Copeland A."/>
            <person name="Cheng J.-F."/>
            <person name="Lucas S."/>
            <person name="Chen F."/>
            <person name="Nolan M."/>
            <person name="Bruce D."/>
            <person name="Goodwin L."/>
            <person name="Pitluck S."/>
            <person name="Ivanova N."/>
            <person name="Mavromatis K."/>
            <person name="Ovchinnikova G."/>
            <person name="Pati A."/>
            <person name="Chen A."/>
            <person name="Palaniappan K."/>
            <person name="Land M."/>
            <person name="Hauser L."/>
            <person name="Chang Y.-J."/>
            <person name="Jeffries C.C."/>
            <person name="Brettin T."/>
            <person name="Detter J.C."/>
            <person name="Tapia R."/>
            <person name="Han C."/>
            <person name="Heimerl T."/>
            <person name="Weikl F."/>
            <person name="Brambilla E."/>
            <person name="Goker M."/>
            <person name="Bristow J."/>
            <person name="Eisen J.A."/>
            <person name="Markowitz V."/>
            <person name="Hugenholtz P."/>
            <person name="Kyrpides N.C."/>
            <person name="Klenk H.-P."/>
        </authorList>
    </citation>
    <scope>NUCLEOTIDE SEQUENCE [LARGE SCALE GENOMIC DNA]</scope>
    <source>
        <strain evidence="2">DSM 11486 / M11TL</strain>
    </source>
</reference>
<organism evidence="1 2">
    <name type="scientific">Thermosphaera aggregans (strain DSM 11486 / M11TL)</name>
    <dbReference type="NCBI Taxonomy" id="633148"/>
    <lineage>
        <taxon>Archaea</taxon>
        <taxon>Thermoproteota</taxon>
        <taxon>Thermoprotei</taxon>
        <taxon>Desulfurococcales</taxon>
        <taxon>Desulfurococcaceae</taxon>
        <taxon>Thermosphaera</taxon>
    </lineage>
</organism>
<protein>
    <submittedName>
        <fullName evidence="1">Uncharacterized protein</fullName>
    </submittedName>
</protein>
<dbReference type="EMBL" id="CP001939">
    <property type="protein sequence ID" value="ADG91625.1"/>
    <property type="molecule type" value="Genomic_DNA"/>
</dbReference>